<dbReference type="Gene3D" id="2.30.30.40">
    <property type="entry name" value="SH3 Domains"/>
    <property type="match status" value="2"/>
</dbReference>
<dbReference type="InterPro" id="IPR011009">
    <property type="entry name" value="Kinase-like_dom_sf"/>
</dbReference>
<dbReference type="InterPro" id="IPR000719">
    <property type="entry name" value="Prot_kinase_dom"/>
</dbReference>
<feature type="domain" description="SH3" evidence="13">
    <location>
        <begin position="852"/>
        <end position="911"/>
    </location>
</feature>
<dbReference type="OrthoDB" id="4062651at2759"/>
<dbReference type="PRINTS" id="PR01415">
    <property type="entry name" value="ANKYRIN"/>
</dbReference>
<evidence type="ECO:0000256" key="8">
    <source>
        <dbReference type="ARBA" id="ARBA00047899"/>
    </source>
</evidence>
<dbReference type="PANTHER" id="PTHR43671">
    <property type="entry name" value="SERINE/THREONINE-PROTEIN KINASE NEK"/>
    <property type="match status" value="1"/>
</dbReference>
<evidence type="ECO:0000256" key="5">
    <source>
        <dbReference type="ARBA" id="ARBA00022741"/>
    </source>
</evidence>
<dbReference type="Pfam" id="PF12796">
    <property type="entry name" value="Ank_2"/>
    <property type="match status" value="2"/>
</dbReference>
<evidence type="ECO:0000256" key="4">
    <source>
        <dbReference type="ARBA" id="ARBA00022679"/>
    </source>
</evidence>
<dbReference type="EC" id="2.7.11.1" evidence="1"/>
<dbReference type="InterPro" id="IPR001452">
    <property type="entry name" value="SH3_domain"/>
</dbReference>
<dbReference type="GO" id="GO:0004674">
    <property type="term" value="F:protein serine/threonine kinase activity"/>
    <property type="evidence" value="ECO:0007669"/>
    <property type="project" value="UniProtKB-KW"/>
</dbReference>
<dbReference type="CDD" id="cd00180">
    <property type="entry name" value="PKc"/>
    <property type="match status" value="1"/>
</dbReference>
<feature type="compositionally biased region" description="Polar residues" evidence="12">
    <location>
        <begin position="507"/>
        <end position="521"/>
    </location>
</feature>
<evidence type="ECO:0000256" key="2">
    <source>
        <dbReference type="ARBA" id="ARBA00022443"/>
    </source>
</evidence>
<keyword evidence="16" id="KW-1185">Reference proteome</keyword>
<evidence type="ECO:0000256" key="7">
    <source>
        <dbReference type="ARBA" id="ARBA00022840"/>
    </source>
</evidence>
<proteinExistence type="predicted"/>
<dbReference type="InterPro" id="IPR002110">
    <property type="entry name" value="Ankyrin_rpt"/>
</dbReference>
<dbReference type="EMBL" id="CAJPDR010000589">
    <property type="protein sequence ID" value="CAF9940122.1"/>
    <property type="molecule type" value="Genomic_DNA"/>
</dbReference>
<feature type="repeat" description="ANK" evidence="10">
    <location>
        <begin position="1066"/>
        <end position="1098"/>
    </location>
</feature>
<dbReference type="GO" id="GO:0005524">
    <property type="term" value="F:ATP binding"/>
    <property type="evidence" value="ECO:0007669"/>
    <property type="project" value="UniProtKB-KW"/>
</dbReference>
<accession>A0A8H3J3N8</accession>
<keyword evidence="6" id="KW-0418">Kinase</keyword>
<dbReference type="InterPro" id="IPR036770">
    <property type="entry name" value="Ankyrin_rpt-contain_sf"/>
</dbReference>
<dbReference type="InterPro" id="IPR036028">
    <property type="entry name" value="SH3-like_dom_sf"/>
</dbReference>
<dbReference type="SUPFAM" id="SSF56112">
    <property type="entry name" value="Protein kinase-like (PK-like)"/>
    <property type="match status" value="1"/>
</dbReference>
<evidence type="ECO:0000259" key="13">
    <source>
        <dbReference type="PROSITE" id="PS50002"/>
    </source>
</evidence>
<dbReference type="PROSITE" id="PS00108">
    <property type="entry name" value="PROTEIN_KINASE_ST"/>
    <property type="match status" value="1"/>
</dbReference>
<keyword evidence="4" id="KW-0808">Transferase</keyword>
<dbReference type="PROSITE" id="PS50297">
    <property type="entry name" value="ANK_REP_REGION"/>
    <property type="match status" value="2"/>
</dbReference>
<evidence type="ECO:0000313" key="15">
    <source>
        <dbReference type="EMBL" id="CAF9940122.1"/>
    </source>
</evidence>
<dbReference type="InterPro" id="IPR022124">
    <property type="entry name" value="DUF3659"/>
</dbReference>
<evidence type="ECO:0000256" key="10">
    <source>
        <dbReference type="PROSITE-ProRule" id="PRU00023"/>
    </source>
</evidence>
<dbReference type="SMART" id="SM00220">
    <property type="entry name" value="S_TKc"/>
    <property type="match status" value="1"/>
</dbReference>
<feature type="domain" description="Protein kinase" evidence="14">
    <location>
        <begin position="123"/>
        <end position="409"/>
    </location>
</feature>
<dbReference type="InterPro" id="IPR050660">
    <property type="entry name" value="NEK_Ser/Thr_kinase"/>
</dbReference>
<dbReference type="PROSITE" id="PS50088">
    <property type="entry name" value="ANK_REPEAT"/>
    <property type="match status" value="3"/>
</dbReference>
<evidence type="ECO:0000313" key="16">
    <source>
        <dbReference type="Proteomes" id="UP000664203"/>
    </source>
</evidence>
<evidence type="ECO:0000256" key="9">
    <source>
        <dbReference type="ARBA" id="ARBA00048679"/>
    </source>
</evidence>
<dbReference type="SMART" id="SM00326">
    <property type="entry name" value="SH3"/>
    <property type="match status" value="2"/>
</dbReference>
<dbReference type="PANTHER" id="PTHR43671:SF98">
    <property type="entry name" value="SERINE_THREONINE-PROTEIN KINASE NEK11"/>
    <property type="match status" value="1"/>
</dbReference>
<evidence type="ECO:0000256" key="12">
    <source>
        <dbReference type="SAM" id="MobiDB-lite"/>
    </source>
</evidence>
<feature type="domain" description="SH3" evidence="13">
    <location>
        <begin position="779"/>
        <end position="835"/>
    </location>
</feature>
<dbReference type="Pfam" id="PF00069">
    <property type="entry name" value="Pkinase"/>
    <property type="match status" value="1"/>
</dbReference>
<dbReference type="Proteomes" id="UP000664203">
    <property type="component" value="Unassembled WGS sequence"/>
</dbReference>
<dbReference type="Pfam" id="PF07653">
    <property type="entry name" value="SH3_2"/>
    <property type="match status" value="1"/>
</dbReference>
<dbReference type="GO" id="GO:0005634">
    <property type="term" value="C:nucleus"/>
    <property type="evidence" value="ECO:0007669"/>
    <property type="project" value="TreeGrafter"/>
</dbReference>
<feature type="compositionally biased region" description="Low complexity" evidence="12">
    <location>
        <begin position="474"/>
        <end position="483"/>
    </location>
</feature>
<name>A0A8H3J3N8_9LECA</name>
<dbReference type="PROSITE" id="PS50002">
    <property type="entry name" value="SH3"/>
    <property type="match status" value="2"/>
</dbReference>
<dbReference type="SMART" id="SM00248">
    <property type="entry name" value="ANK"/>
    <property type="match status" value="5"/>
</dbReference>
<evidence type="ECO:0000256" key="1">
    <source>
        <dbReference type="ARBA" id="ARBA00012513"/>
    </source>
</evidence>
<protein>
    <recommendedName>
        <fullName evidence="1">non-specific serine/threonine protein kinase</fullName>
        <ecNumber evidence="1">2.7.11.1</ecNumber>
    </recommendedName>
</protein>
<evidence type="ECO:0000259" key="14">
    <source>
        <dbReference type="PROSITE" id="PS50011"/>
    </source>
</evidence>
<keyword evidence="5" id="KW-0547">Nucleotide-binding</keyword>
<evidence type="ECO:0000256" key="3">
    <source>
        <dbReference type="ARBA" id="ARBA00022527"/>
    </source>
</evidence>
<comment type="catalytic activity">
    <reaction evidence="9">
        <text>L-seryl-[protein] + ATP = O-phospho-L-seryl-[protein] + ADP + H(+)</text>
        <dbReference type="Rhea" id="RHEA:17989"/>
        <dbReference type="Rhea" id="RHEA-COMP:9863"/>
        <dbReference type="Rhea" id="RHEA-COMP:11604"/>
        <dbReference type="ChEBI" id="CHEBI:15378"/>
        <dbReference type="ChEBI" id="CHEBI:29999"/>
        <dbReference type="ChEBI" id="CHEBI:30616"/>
        <dbReference type="ChEBI" id="CHEBI:83421"/>
        <dbReference type="ChEBI" id="CHEBI:456216"/>
        <dbReference type="EC" id="2.7.11.1"/>
    </reaction>
</comment>
<dbReference type="Gene3D" id="1.10.510.10">
    <property type="entry name" value="Transferase(Phosphotransferase) domain 1"/>
    <property type="match status" value="1"/>
</dbReference>
<keyword evidence="2 11" id="KW-0728">SH3 domain</keyword>
<dbReference type="Gene3D" id="1.25.40.20">
    <property type="entry name" value="Ankyrin repeat-containing domain"/>
    <property type="match status" value="1"/>
</dbReference>
<comment type="catalytic activity">
    <reaction evidence="8">
        <text>L-threonyl-[protein] + ATP = O-phospho-L-threonyl-[protein] + ADP + H(+)</text>
        <dbReference type="Rhea" id="RHEA:46608"/>
        <dbReference type="Rhea" id="RHEA-COMP:11060"/>
        <dbReference type="Rhea" id="RHEA-COMP:11605"/>
        <dbReference type="ChEBI" id="CHEBI:15378"/>
        <dbReference type="ChEBI" id="CHEBI:30013"/>
        <dbReference type="ChEBI" id="CHEBI:30616"/>
        <dbReference type="ChEBI" id="CHEBI:61977"/>
        <dbReference type="ChEBI" id="CHEBI:456216"/>
        <dbReference type="EC" id="2.7.11.1"/>
    </reaction>
</comment>
<evidence type="ECO:0000256" key="11">
    <source>
        <dbReference type="PROSITE-ProRule" id="PRU00192"/>
    </source>
</evidence>
<dbReference type="Pfam" id="PF12396">
    <property type="entry name" value="DUF3659"/>
    <property type="match status" value="1"/>
</dbReference>
<keyword evidence="10" id="KW-0040">ANK repeat</keyword>
<dbReference type="SUPFAM" id="SSF50044">
    <property type="entry name" value="SH3-domain"/>
    <property type="match status" value="2"/>
</dbReference>
<dbReference type="PROSITE" id="PS50011">
    <property type="entry name" value="PROTEIN_KINASE_DOM"/>
    <property type="match status" value="1"/>
</dbReference>
<comment type="caution">
    <text evidence="15">The sequence shown here is derived from an EMBL/GenBank/DDBJ whole genome shotgun (WGS) entry which is preliminary data.</text>
</comment>
<dbReference type="AlphaFoldDB" id="A0A8H3J3N8"/>
<reference evidence="15" key="1">
    <citation type="submission" date="2021-03" db="EMBL/GenBank/DDBJ databases">
        <authorList>
            <person name="Tagirdzhanova G."/>
        </authorList>
    </citation>
    <scope>NUCLEOTIDE SEQUENCE</scope>
</reference>
<dbReference type="InterPro" id="IPR008271">
    <property type="entry name" value="Ser/Thr_kinase_AS"/>
</dbReference>
<organism evidence="15 16">
    <name type="scientific">Alectoria fallacina</name>
    <dbReference type="NCBI Taxonomy" id="1903189"/>
    <lineage>
        <taxon>Eukaryota</taxon>
        <taxon>Fungi</taxon>
        <taxon>Dikarya</taxon>
        <taxon>Ascomycota</taxon>
        <taxon>Pezizomycotina</taxon>
        <taxon>Lecanoromycetes</taxon>
        <taxon>OSLEUM clade</taxon>
        <taxon>Lecanoromycetidae</taxon>
        <taxon>Lecanorales</taxon>
        <taxon>Lecanorineae</taxon>
        <taxon>Parmeliaceae</taxon>
        <taxon>Alectoria</taxon>
    </lineage>
</organism>
<keyword evidence="3" id="KW-0723">Serine/threonine-protein kinase</keyword>
<feature type="region of interest" description="Disordered" evidence="12">
    <location>
        <begin position="470"/>
        <end position="527"/>
    </location>
</feature>
<evidence type="ECO:0000256" key="6">
    <source>
        <dbReference type="ARBA" id="ARBA00022777"/>
    </source>
</evidence>
<gene>
    <name evidence="15" type="ORF">ALECFALPRED_008432</name>
</gene>
<feature type="repeat" description="ANK" evidence="10">
    <location>
        <begin position="1173"/>
        <end position="1201"/>
    </location>
</feature>
<sequence length="1267" mass="140827">MPSRLGDFFSIGEKRRARYSDWDIQEISRHLQENERQSWSQVPRLYTVLRTIGQLQVIDVVLDQGISDIWFPFNASSVPGALSASMRKEFLETQHLVLTKAVDLEKSELRPHAHFGKDEIFPFEVRERLGRGGFGTVDKIFSPFSRREFARKRFARGKTPESKRREVQNFKTELQVLKRIQHHHCVELIASYTDAKYFGLIMSPVADCNMADFYDRCAAEPEKLKLLRGFYGCLASGLSYLHSTKIRHRDIKPENILVKGYDVYLTDFGISLDWESFSRSTTTDDSGKTWIYCAPEVAYYQKRNSSSDVWSLGCVYLEMSTVLKRQSVDAMRQYFKSHSDNYRFYSNLPAIEGWLKVLAASGSELDRYPLEWTASMLRDKAEFRPSADVLCAKIINAKNRGRGEDVPFCGQCCAGEIDGDSSAESASDGDLWAENVDEEISSTPPTDDRVRPPSVRYDLSSSSAFEKLAVPNASSSSLPSLPSFPEENHPKGHQGAAVDDDLKEKNMTGSSARSVPSTTIESLPHKKVGTRLHSEDLESAPPRFPVSTTQVPAKLPEGAEEKDNGTIKGIKDVVDEAGKGVGTLEFDGVEDVDEDVVNEFLVDLLALKGFKVGEGGRLLDTDGLAVGKSKEEYLSFLEDLIDKTIGNDGQVFDEDGDLIGRVTLPYDKARIKDSLFGVNVHGSLEVDEGGEMLGPDRMLLVKTVEGDVKYNDDITMNENGGNLDEDEKIIYKAEVVVGDATDNSNAAGQKVCGNIAPPRLPVSEPATQVPAKSQQTPQKPTAWRQALFDLNATSYLPFRQGDIISVVDIIDDWFVGDLRGRRGQVPLHCTRPCAELSQEEMESVAPLVGPVVTVTHVRAINDHRSAVDAELGFNKGDLISILDSSLENWWKGSLRGCTGYFPKDHVQVPDLSPKEGATQINTQTSTFDSHDVNDAERDGNADNSRQNLQKWSNFTLYGRLPKIDALSWTSPASFLASVKGDRDFQRFLQLKVPEFYQRMKDATIADVTMLIELLIREGFDINSETYKDGLGFPPFCHILDWGGEEFEPLFSLMVEAGAVSDFELASGETAMTRAAAQGNVWAIKMLVDAGVQPNRRTLYTPLGVAAQHDQLETVQYLIKTVRVNPGFMSTNGSSALHVASKSGNHRIVRFLLENHPRLLRKQEESSPWAYRWPLETACRWGRLEVVRVLLAHGADANAYSIDSPLCWAAGVGSAEIVELLLDHGARVSGGSFGLVGFSPKRVTKDAEVLRLLREGRRKQNARARIVS</sequence>
<feature type="repeat" description="ANK" evidence="10">
    <location>
        <begin position="1131"/>
        <end position="1154"/>
    </location>
</feature>
<dbReference type="SUPFAM" id="SSF48403">
    <property type="entry name" value="Ankyrin repeat"/>
    <property type="match status" value="1"/>
</dbReference>
<keyword evidence="7" id="KW-0067">ATP-binding</keyword>